<reference evidence="1" key="1">
    <citation type="submission" date="2022-11" db="EMBL/GenBank/DDBJ databases">
        <title>Genome Sequence of Boeremia exigua.</title>
        <authorList>
            <person name="Buettner E."/>
        </authorList>
    </citation>
    <scope>NUCLEOTIDE SEQUENCE</scope>
    <source>
        <strain evidence="1">CU02</strain>
    </source>
</reference>
<accession>A0ACC2I8L6</accession>
<keyword evidence="2" id="KW-1185">Reference proteome</keyword>
<evidence type="ECO:0000313" key="2">
    <source>
        <dbReference type="Proteomes" id="UP001153331"/>
    </source>
</evidence>
<dbReference type="EMBL" id="JAPHNI010000398">
    <property type="protein sequence ID" value="KAJ8111524.1"/>
    <property type="molecule type" value="Genomic_DNA"/>
</dbReference>
<evidence type="ECO:0000313" key="1">
    <source>
        <dbReference type="EMBL" id="KAJ8111524.1"/>
    </source>
</evidence>
<sequence length="1380" mass="152340">MRGTNMLTTMQCISRKTWPFPLALVTVAVSAHLARSSRRLRASASPLPCAAPLAPRLPPPLLGDVRGQLHRRFTTNNIPTLNTPLSPIGQQRRQAAEPQEFTTATYHKLQVLEKKKLEYEYLKEQRRRFEAEMELIDLQSRRGEEEIHRLSSEVRYGKPAQSQPTTPPEYSDNGFPNAFSRPNRFSMSSIQPVKITPRGSRANSQVTSPPSSFFSNNGLPSQSVPGTRRNSDEEHDDFDNDDFTPLSPASRKNNRMSMPVTGLDLRGRDNLPDLASVLGHIDTTGYLFGEEDKEHNPTASPDHKAYLQMSNTNDKFPILVRRGDASNGTSLSASSAALDLALSQSPGPEAQSGWPSYRTHRQAQQSLPANTFRKGSQAEEYENNTASGQTTPKNQNRQSVEFNFTSPLRSDNQRSSYASPSNGMPKLTQSFSASNVPTLKNANGTTGNAANGNVNAHAEQHFNQHNVNLGRIPPHAVSHRHSRELSTGFKEQEYRPVSSGLHASAAPFGPAISSAAPGSGSASSTVGSPSVSQYSSSTAGNTPYYGYGMNMLNNAMNGMSLGPQYGGPTPYGPSSVYPGASSYFNPYASYGPNGRVQDSQARVIQSRRMQNDANRFMNYDLKTMPRHEIYSLCKDQHGCRFLQKKLEERNTEYLQIIFDETAPHVVELMTDPFGNYLCQKLLEFTNDEQRNTLVRNAAPAMVSIALNQHGTRALQKMIEFISTEEQTQTIIQALSGQVVDLIQDLNGNHVIQKCLNHLKSPEAQFIFDAVGEHCIIVGTHRHGCCVLQRCIDHASGFQKVDLVRQITAHSFHLVQDPFGNYVVQYILDLNDPNFTTPLCLGFKGKIAELSMQKFSSNVIEKCIRCAEMSTKAAMIEELLDVEQLERLMRDSYGNYVIQTALEFAPPELCIHLIDAMRPILPQIRQTPYGRRIQSKVQEREGRLAAFTGRVPSGHVSPSTVSGAQTSEANSSYQAPMYTASANYGANIASPQPHRQPHRLSNPPVPHHFNNSVHNPAYQQYAQPAVQSDVFILFPSDYINIMTIPGIKNPAIPYGSIIVVTGCSGFIGSHVADQVLAAGYRVRGTSRDADKNKWLKHYFDNKHGEGRFELIAVPDLTKEDAFEGAVKGASGFIHVAHDMHGSGDPAVAIPQSVEMALNALKISSASGLKRFVYTSSSFAVTQPKPSTKFTVLESTFNEDAVRVVKEKGKDAGGATVYSASKVEVERAMQKWKDESKAQIVINCVNPNGNLGPVLQTQYQGYPTTAGWVKNIWDGNYDALKRAPEHFIDVRDDAKLHVIALAHPDVQGRRLLGMVAPAPISRIVEILRELFPGRKFEDFEDQGTDEIINAEKQKVEDLLKEAYGHGYTNLEESIKANAEGLK</sequence>
<dbReference type="Proteomes" id="UP001153331">
    <property type="component" value="Unassembled WGS sequence"/>
</dbReference>
<name>A0ACC2I8L6_9PLEO</name>
<organism evidence="1 2">
    <name type="scientific">Boeremia exigua</name>
    <dbReference type="NCBI Taxonomy" id="749465"/>
    <lineage>
        <taxon>Eukaryota</taxon>
        <taxon>Fungi</taxon>
        <taxon>Dikarya</taxon>
        <taxon>Ascomycota</taxon>
        <taxon>Pezizomycotina</taxon>
        <taxon>Dothideomycetes</taxon>
        <taxon>Pleosporomycetidae</taxon>
        <taxon>Pleosporales</taxon>
        <taxon>Pleosporineae</taxon>
        <taxon>Didymellaceae</taxon>
        <taxon>Boeremia</taxon>
    </lineage>
</organism>
<proteinExistence type="predicted"/>
<comment type="caution">
    <text evidence="1">The sequence shown here is derived from an EMBL/GenBank/DDBJ whole genome shotgun (WGS) entry which is preliminary data.</text>
</comment>
<protein>
    <submittedName>
        <fullName evidence="1">Uncharacterized protein</fullName>
    </submittedName>
</protein>
<gene>
    <name evidence="1" type="ORF">OPT61_g5903</name>
</gene>